<comment type="caution">
    <text evidence="1">The sequence shown here is derived from an EMBL/GenBank/DDBJ whole genome shotgun (WGS) entry which is preliminary data.</text>
</comment>
<dbReference type="AlphaFoldDB" id="A0A7W9W6L8"/>
<dbReference type="EMBL" id="JACHGW010000002">
    <property type="protein sequence ID" value="MBB6050718.1"/>
    <property type="molecule type" value="Genomic_DNA"/>
</dbReference>
<reference evidence="1 2" key="1">
    <citation type="submission" date="2020-08" db="EMBL/GenBank/DDBJ databases">
        <title>Genomic Encyclopedia of Type Strains, Phase IV (KMG-IV): sequencing the most valuable type-strain genomes for metagenomic binning, comparative biology and taxonomic classification.</title>
        <authorList>
            <person name="Goeker M."/>
        </authorList>
    </citation>
    <scope>NUCLEOTIDE SEQUENCE [LARGE SCALE GENOMIC DNA]</scope>
    <source>
        <strain evidence="1 2">DSM 23562</strain>
    </source>
</reference>
<sequence>MSTMERYFSGECEAVWAELNCGVDRFGKPISTEDAEAVAWETMRRVRHNIEILIPRLTEMGYDFGNHWLKWPSERIGIPWFRGAHVPPDANIEEKIAFWEAKAGSIPLALKAFWREVGSVDLCGIMTHWPRSCHDPLMVWPIDEVFEYYEYSKYSHSGQPPYTFCASISVDDVMKYTPAGGADYFIDLPEALADPLLKIEPNRTTFVNYLRIAFEWGGFPGFKQLGYKDAPMEDIAKLREGLLSI</sequence>
<organism evidence="1 2">
    <name type="scientific">Armatimonas rosea</name>
    <dbReference type="NCBI Taxonomy" id="685828"/>
    <lineage>
        <taxon>Bacteria</taxon>
        <taxon>Bacillati</taxon>
        <taxon>Armatimonadota</taxon>
        <taxon>Armatimonadia</taxon>
        <taxon>Armatimonadales</taxon>
        <taxon>Armatimonadaceae</taxon>
        <taxon>Armatimonas</taxon>
    </lineage>
</organism>
<evidence type="ECO:0000313" key="2">
    <source>
        <dbReference type="Proteomes" id="UP000520814"/>
    </source>
</evidence>
<dbReference type="Proteomes" id="UP000520814">
    <property type="component" value="Unassembled WGS sequence"/>
</dbReference>
<evidence type="ECO:0000313" key="1">
    <source>
        <dbReference type="EMBL" id="MBB6050718.1"/>
    </source>
</evidence>
<proteinExistence type="predicted"/>
<gene>
    <name evidence="1" type="ORF">HNQ39_002509</name>
</gene>
<accession>A0A7W9W6L8</accession>
<keyword evidence="2" id="KW-1185">Reference proteome</keyword>
<dbReference type="RefSeq" id="WP_184196194.1">
    <property type="nucleotide sequence ID" value="NZ_JACHGW010000002.1"/>
</dbReference>
<protein>
    <submittedName>
        <fullName evidence="1">Uncharacterized protein</fullName>
    </submittedName>
</protein>
<name>A0A7W9W6L8_ARMRO</name>